<evidence type="ECO:0000313" key="2">
    <source>
        <dbReference type="EMBL" id="MBF9068670.1"/>
    </source>
</evidence>
<dbReference type="Pfam" id="PF19664">
    <property type="entry name" value="DUF6167"/>
    <property type="match status" value="1"/>
</dbReference>
<name>A0A931B882_9ACTN</name>
<protein>
    <recommendedName>
        <fullName evidence="4">Secreted protein</fullName>
    </recommendedName>
</protein>
<gene>
    <name evidence="2" type="ORF">I2501_11620</name>
</gene>
<dbReference type="InterPro" id="IPR046165">
    <property type="entry name" value="DUF6167"/>
</dbReference>
<evidence type="ECO:0008006" key="4">
    <source>
        <dbReference type="Google" id="ProtNLM"/>
    </source>
</evidence>
<dbReference type="EMBL" id="JADPRT010000004">
    <property type="protein sequence ID" value="MBF9068670.1"/>
    <property type="molecule type" value="Genomic_DNA"/>
</dbReference>
<evidence type="ECO:0000256" key="1">
    <source>
        <dbReference type="SAM" id="MobiDB-lite"/>
    </source>
</evidence>
<accession>A0A931B882</accession>
<sequence length="134" mass="14508">MRRIFWMAVGAGATVWTFNKANRLARSLTPGSLAEGAAVGSLEVGRAVRNFRDEVRAGMLQRELQLNRELGLDGSVLAAPGPEGAPVLRAAPQRSALPRGRADAQQDAWQQPLALQNPQQPSIITSKLDRNEDL</sequence>
<evidence type="ECO:0000313" key="3">
    <source>
        <dbReference type="Proteomes" id="UP000657385"/>
    </source>
</evidence>
<dbReference type="AlphaFoldDB" id="A0A931B882"/>
<feature type="region of interest" description="Disordered" evidence="1">
    <location>
        <begin position="81"/>
        <end position="134"/>
    </location>
</feature>
<reference evidence="2" key="1">
    <citation type="submission" date="2020-11" db="EMBL/GenBank/DDBJ databases">
        <title>Isolation and identification of active actinomycetes.</title>
        <authorList>
            <person name="Yu B."/>
        </authorList>
    </citation>
    <scope>NUCLEOTIDE SEQUENCE</scope>
    <source>
        <strain evidence="2">NEAU-YB345</strain>
    </source>
</reference>
<proteinExistence type="predicted"/>
<organism evidence="2 3">
    <name type="scientific">Streptacidiphilus fuscans</name>
    <dbReference type="NCBI Taxonomy" id="2789292"/>
    <lineage>
        <taxon>Bacteria</taxon>
        <taxon>Bacillati</taxon>
        <taxon>Actinomycetota</taxon>
        <taxon>Actinomycetes</taxon>
        <taxon>Kitasatosporales</taxon>
        <taxon>Streptomycetaceae</taxon>
        <taxon>Streptacidiphilus</taxon>
    </lineage>
</organism>
<feature type="compositionally biased region" description="Low complexity" evidence="1">
    <location>
        <begin position="110"/>
        <end position="121"/>
    </location>
</feature>
<keyword evidence="3" id="KW-1185">Reference proteome</keyword>
<dbReference type="RefSeq" id="WP_196193834.1">
    <property type="nucleotide sequence ID" value="NZ_JADPRT010000004.1"/>
</dbReference>
<dbReference type="Proteomes" id="UP000657385">
    <property type="component" value="Unassembled WGS sequence"/>
</dbReference>
<comment type="caution">
    <text evidence="2">The sequence shown here is derived from an EMBL/GenBank/DDBJ whole genome shotgun (WGS) entry which is preliminary data.</text>
</comment>